<dbReference type="EC" id="2.7.13.3" evidence="2"/>
<dbReference type="GO" id="GO:0006935">
    <property type="term" value="P:chemotaxis"/>
    <property type="evidence" value="ECO:0007669"/>
    <property type="project" value="InterPro"/>
</dbReference>
<dbReference type="SUPFAM" id="SSF47384">
    <property type="entry name" value="Homodimeric domain of signal transducing histidine kinase"/>
    <property type="match status" value="1"/>
</dbReference>
<evidence type="ECO:0000256" key="7">
    <source>
        <dbReference type="PROSITE-ProRule" id="PRU00169"/>
    </source>
</evidence>
<feature type="compositionally biased region" description="Low complexity" evidence="8">
    <location>
        <begin position="157"/>
        <end position="183"/>
    </location>
</feature>
<accession>A0A2N1PKP6</accession>
<dbReference type="InterPro" id="IPR005467">
    <property type="entry name" value="His_kinase_dom"/>
</dbReference>
<evidence type="ECO:0000313" key="14">
    <source>
        <dbReference type="Proteomes" id="UP000233256"/>
    </source>
</evidence>
<dbReference type="InterPro" id="IPR002545">
    <property type="entry name" value="CheW-lke_dom"/>
</dbReference>
<dbReference type="AlphaFoldDB" id="A0A2N1PKP6"/>
<dbReference type="Pfam" id="PF02518">
    <property type="entry name" value="HATPase_c"/>
    <property type="match status" value="1"/>
</dbReference>
<keyword evidence="3 7" id="KW-0597">Phosphoprotein</keyword>
<dbReference type="SUPFAM" id="SSF50341">
    <property type="entry name" value="CheW-like"/>
    <property type="match status" value="3"/>
</dbReference>
<dbReference type="GO" id="GO:0000155">
    <property type="term" value="F:phosphorelay sensor kinase activity"/>
    <property type="evidence" value="ECO:0007669"/>
    <property type="project" value="InterPro"/>
</dbReference>
<dbReference type="Gene3D" id="3.40.50.2300">
    <property type="match status" value="1"/>
</dbReference>
<dbReference type="Pfam" id="PF00072">
    <property type="entry name" value="Response_reg"/>
    <property type="match status" value="1"/>
</dbReference>
<feature type="domain" description="CheW-like" evidence="11">
    <location>
        <begin position="551"/>
        <end position="751"/>
    </location>
</feature>
<evidence type="ECO:0000256" key="3">
    <source>
        <dbReference type="ARBA" id="ARBA00022553"/>
    </source>
</evidence>
<evidence type="ECO:0000256" key="2">
    <source>
        <dbReference type="ARBA" id="ARBA00012438"/>
    </source>
</evidence>
<dbReference type="SMART" id="SM01231">
    <property type="entry name" value="H-kinase_dim"/>
    <property type="match status" value="1"/>
</dbReference>
<dbReference type="SMART" id="SM00073">
    <property type="entry name" value="HPT"/>
    <property type="match status" value="1"/>
</dbReference>
<dbReference type="InterPro" id="IPR036641">
    <property type="entry name" value="HPT_dom_sf"/>
</dbReference>
<dbReference type="InterPro" id="IPR037006">
    <property type="entry name" value="CheA-like_homodim_sf"/>
</dbReference>
<dbReference type="Gene3D" id="2.30.30.40">
    <property type="entry name" value="SH3 Domains"/>
    <property type="match status" value="1"/>
</dbReference>
<evidence type="ECO:0000259" key="10">
    <source>
        <dbReference type="PROSITE" id="PS50110"/>
    </source>
</evidence>
<dbReference type="InterPro" id="IPR004105">
    <property type="entry name" value="CheA-like_dim"/>
</dbReference>
<dbReference type="CDD" id="cd17546">
    <property type="entry name" value="REC_hyHK_CKI1_RcsC-like"/>
    <property type="match status" value="1"/>
</dbReference>
<evidence type="ECO:0000256" key="6">
    <source>
        <dbReference type="PROSITE-ProRule" id="PRU00110"/>
    </source>
</evidence>
<dbReference type="EMBL" id="PGXC01000031">
    <property type="protein sequence ID" value="PKK88905.1"/>
    <property type="molecule type" value="Genomic_DNA"/>
</dbReference>
<dbReference type="SUPFAM" id="SSF52172">
    <property type="entry name" value="CheY-like"/>
    <property type="match status" value="1"/>
</dbReference>
<feature type="region of interest" description="Disordered" evidence="8">
    <location>
        <begin position="120"/>
        <end position="197"/>
    </location>
</feature>
<keyword evidence="4" id="KW-0808">Transferase</keyword>
<dbReference type="GO" id="GO:0005737">
    <property type="term" value="C:cytoplasm"/>
    <property type="evidence" value="ECO:0007669"/>
    <property type="project" value="InterPro"/>
</dbReference>
<comment type="caution">
    <text evidence="13">The sequence shown here is derived from an EMBL/GenBank/DDBJ whole genome shotgun (WGS) entry which is preliminary data.</text>
</comment>
<proteinExistence type="predicted"/>
<dbReference type="Gene3D" id="2.40.50.180">
    <property type="entry name" value="CheA-289, Domain 4"/>
    <property type="match status" value="2"/>
</dbReference>
<dbReference type="CDD" id="cd00088">
    <property type="entry name" value="HPT"/>
    <property type="match status" value="1"/>
</dbReference>
<dbReference type="PANTHER" id="PTHR43395">
    <property type="entry name" value="SENSOR HISTIDINE KINASE CHEA"/>
    <property type="match status" value="1"/>
</dbReference>
<name>A0A2N1PKP6_9BACT</name>
<sequence>MSMNDDDLFQMFLEETTEHLETIERDLVALEDTGGSDDIINRIFRAIHSIKGSAGFLGWTRLKSLAHAMESVLNMMRNKALEPYPEVVTCLLNSSDILRGLVESQEKGFEEELATRITELEGLMLPPAEKTTDFPETTADQAKSEETKVAETKTEIPVAPASVPSPPAAASTPPEAASTTPEADSMPSDSVPAGSVTTGAAKINDTVSQAAAETSSETDDAAIQDHHCEASASPAEAHSVAPAHMAGTTTAARPENVASAAELADIRAEKMHQAVIALKNPQRDDDPSATVHQPQYTQQVTESLRVNVKVLDTLMTLAGELVLTRNQLLQQVTNWNREGIAAASQRLNMVTSELQEAVMSTRMQPVGNVFNKFVRIVRDLSRQLDKEVNLEIEGNAVELDKAIIEAIGDPLTHLVRNAVDHGVETRTERAETAKATISTICLKAFHEAGHVVIEVSDDGKGMNIDRIKEKAISLGLTDRFSLESLGRSEILSFIFHPGFSLASSVTDLSGRGVGMDVVQSNISKLGGSIEIDTEPGRGTKFRIKLPLTLTIIPSLVVDVQNERFAIPQANIVELVRIPALHVRNRLERLGGAVVVRVRDRLLPLLRLADVLGIEERKVQDPVSGGEFTDRRHHLDDRRQKNDRFEFQGEIDIEGFSRWLGTVSDEETLVSVKGRDERRRSHSSALNIVVVNSGDMNYGIVVDSLVDSEEIVVKPLGRNLQDCGIYAGATIRGDGRVALILDVSGIRRAAKLEMKELKIEGRSGPGAIRDRAVDAQTLLIGRHGNTWVSFPLGLISRIERINCKSIEKTGGKLGIQYRGGTLPLISMNQVTDMGPLPEKDSYFVVVFPFSGREVGILSTEIEDIIDSIATIDDLTHKQTGILGSCILNNRITLLVDPFEAIRKALPDWAKDSEIKHGGPKAVEKGTARKESEPQSDEHTTEAEQPEKEAPIILVVEDSPFFQKQIGSFITEAGYRVAMASDGIEGLELARNMGKQISLILTDIEMPGMDGVAMTKALRAEQNFTHTPVIAVTSLAGEAAEKRGLEAGINQYLIKLDREKIITAIKIQLQQARSAAEAAQA</sequence>
<dbReference type="Proteomes" id="UP000233256">
    <property type="component" value="Unassembled WGS sequence"/>
</dbReference>
<feature type="modified residue" description="Phosphohistidine" evidence="6">
    <location>
        <position position="48"/>
    </location>
</feature>
<dbReference type="SUPFAM" id="SSF47226">
    <property type="entry name" value="Histidine-containing phosphotransfer domain, HPT domain"/>
    <property type="match status" value="1"/>
</dbReference>
<feature type="region of interest" description="Disordered" evidence="8">
    <location>
        <begin position="911"/>
        <end position="947"/>
    </location>
</feature>
<dbReference type="PROSITE" id="PS50851">
    <property type="entry name" value="CHEW"/>
    <property type="match status" value="1"/>
</dbReference>
<evidence type="ECO:0000259" key="11">
    <source>
        <dbReference type="PROSITE" id="PS50851"/>
    </source>
</evidence>
<comment type="catalytic activity">
    <reaction evidence="1">
        <text>ATP + protein L-histidine = ADP + protein N-phospho-L-histidine.</text>
        <dbReference type="EC" id="2.7.13.3"/>
    </reaction>
</comment>
<dbReference type="PANTHER" id="PTHR43395:SF1">
    <property type="entry name" value="CHEMOTAXIS PROTEIN CHEA"/>
    <property type="match status" value="1"/>
</dbReference>
<reference evidence="13 14" key="1">
    <citation type="journal article" date="2017" name="ISME J.">
        <title>Potential for microbial H2 and metal transformations associated with novel bacteria and archaea in deep terrestrial subsurface sediments.</title>
        <authorList>
            <person name="Hernsdorf A.W."/>
            <person name="Amano Y."/>
            <person name="Miyakawa K."/>
            <person name="Ise K."/>
            <person name="Suzuki Y."/>
            <person name="Anantharaman K."/>
            <person name="Probst A."/>
            <person name="Burstein D."/>
            <person name="Thomas B.C."/>
            <person name="Banfield J.F."/>
        </authorList>
    </citation>
    <scope>NUCLEOTIDE SEQUENCE [LARGE SCALE GENOMIC DNA]</scope>
    <source>
        <strain evidence="13">HGW-Wallbacteria-1</strain>
    </source>
</reference>
<dbReference type="Pfam" id="PF01584">
    <property type="entry name" value="CheW"/>
    <property type="match status" value="3"/>
</dbReference>
<evidence type="ECO:0000256" key="8">
    <source>
        <dbReference type="SAM" id="MobiDB-lite"/>
    </source>
</evidence>
<protein>
    <recommendedName>
        <fullName evidence="2">histidine kinase</fullName>
        <ecNumber evidence="2">2.7.13.3</ecNumber>
    </recommendedName>
</protein>
<dbReference type="Pfam" id="PF01627">
    <property type="entry name" value="Hpt"/>
    <property type="match status" value="1"/>
</dbReference>
<dbReference type="FunFam" id="3.30.565.10:FF:000016">
    <property type="entry name" value="Chemotaxis protein CheA, putative"/>
    <property type="match status" value="1"/>
</dbReference>
<evidence type="ECO:0000259" key="9">
    <source>
        <dbReference type="PROSITE" id="PS50109"/>
    </source>
</evidence>
<organism evidence="13 14">
    <name type="scientific">Candidatus Wallbacteria bacterium HGW-Wallbacteria-1</name>
    <dbReference type="NCBI Taxonomy" id="2013854"/>
    <lineage>
        <taxon>Bacteria</taxon>
        <taxon>Candidatus Walliibacteriota</taxon>
    </lineage>
</organism>
<dbReference type="SMART" id="SM00387">
    <property type="entry name" value="HATPase_c"/>
    <property type="match status" value="1"/>
</dbReference>
<evidence type="ECO:0000256" key="5">
    <source>
        <dbReference type="ARBA" id="ARBA00022777"/>
    </source>
</evidence>
<dbReference type="PRINTS" id="PR00344">
    <property type="entry name" value="BCTRLSENSOR"/>
</dbReference>
<dbReference type="PROSITE" id="PS50110">
    <property type="entry name" value="RESPONSE_REGULATORY"/>
    <property type="match status" value="1"/>
</dbReference>
<dbReference type="SMART" id="SM00448">
    <property type="entry name" value="REC"/>
    <property type="match status" value="1"/>
</dbReference>
<dbReference type="InterPro" id="IPR036061">
    <property type="entry name" value="CheW-like_dom_sf"/>
</dbReference>
<keyword evidence="5 13" id="KW-0418">Kinase</keyword>
<dbReference type="CDD" id="cd16916">
    <property type="entry name" value="HATPase_CheA-like"/>
    <property type="match status" value="1"/>
</dbReference>
<evidence type="ECO:0000256" key="4">
    <source>
        <dbReference type="ARBA" id="ARBA00022679"/>
    </source>
</evidence>
<feature type="domain" description="Histidine kinase" evidence="9">
    <location>
        <begin position="299"/>
        <end position="549"/>
    </location>
</feature>
<dbReference type="SUPFAM" id="SSF55874">
    <property type="entry name" value="ATPase domain of HSP90 chaperone/DNA topoisomerase II/histidine kinase"/>
    <property type="match status" value="1"/>
</dbReference>
<dbReference type="InterPro" id="IPR008207">
    <property type="entry name" value="Sig_transdc_His_kin_Hpt_dom"/>
</dbReference>
<dbReference type="InterPro" id="IPR003594">
    <property type="entry name" value="HATPase_dom"/>
</dbReference>
<feature type="domain" description="HPt" evidence="12">
    <location>
        <begin position="1"/>
        <end position="105"/>
    </location>
</feature>
<feature type="modified residue" description="4-aspartylphosphate" evidence="7">
    <location>
        <position position="1001"/>
    </location>
</feature>
<evidence type="ECO:0000256" key="1">
    <source>
        <dbReference type="ARBA" id="ARBA00000085"/>
    </source>
</evidence>
<dbReference type="SMART" id="SM00260">
    <property type="entry name" value="CheW"/>
    <property type="match status" value="2"/>
</dbReference>
<dbReference type="Pfam" id="PF02895">
    <property type="entry name" value="H-kinase_dim"/>
    <property type="match status" value="1"/>
</dbReference>
<dbReference type="Gene3D" id="1.10.287.560">
    <property type="entry name" value="Histidine kinase CheA-like, homodimeric domain"/>
    <property type="match status" value="1"/>
</dbReference>
<dbReference type="PROSITE" id="PS50109">
    <property type="entry name" value="HIS_KIN"/>
    <property type="match status" value="1"/>
</dbReference>
<dbReference type="Gene3D" id="1.20.120.160">
    <property type="entry name" value="HPT domain"/>
    <property type="match status" value="1"/>
</dbReference>
<dbReference type="InterPro" id="IPR036097">
    <property type="entry name" value="HisK_dim/P_sf"/>
</dbReference>
<dbReference type="InterPro" id="IPR036890">
    <property type="entry name" value="HATPase_C_sf"/>
</dbReference>
<feature type="domain" description="Response regulatory" evidence="10">
    <location>
        <begin position="950"/>
        <end position="1068"/>
    </location>
</feature>
<dbReference type="Gene3D" id="3.30.565.10">
    <property type="entry name" value="Histidine kinase-like ATPase, C-terminal domain"/>
    <property type="match status" value="1"/>
</dbReference>
<dbReference type="InterPro" id="IPR001789">
    <property type="entry name" value="Sig_transdc_resp-reg_receiver"/>
</dbReference>
<dbReference type="PROSITE" id="PS50894">
    <property type="entry name" value="HPT"/>
    <property type="match status" value="1"/>
</dbReference>
<gene>
    <name evidence="13" type="ORF">CVV64_16810</name>
</gene>
<dbReference type="InterPro" id="IPR051315">
    <property type="entry name" value="Bact_Chemotaxis_CheA"/>
</dbReference>
<dbReference type="InterPro" id="IPR011006">
    <property type="entry name" value="CheY-like_superfamily"/>
</dbReference>
<evidence type="ECO:0000259" key="12">
    <source>
        <dbReference type="PROSITE" id="PS50894"/>
    </source>
</evidence>
<feature type="region of interest" description="Disordered" evidence="8">
    <location>
        <begin position="229"/>
        <end position="254"/>
    </location>
</feature>
<dbReference type="InterPro" id="IPR004358">
    <property type="entry name" value="Sig_transdc_His_kin-like_C"/>
</dbReference>
<feature type="compositionally biased region" description="Basic and acidic residues" evidence="8">
    <location>
        <begin position="142"/>
        <end position="154"/>
    </location>
</feature>
<evidence type="ECO:0000313" key="13">
    <source>
        <dbReference type="EMBL" id="PKK88905.1"/>
    </source>
</evidence>